<evidence type="ECO:0000256" key="10">
    <source>
        <dbReference type="ARBA" id="ARBA00022989"/>
    </source>
</evidence>
<evidence type="ECO:0000259" key="15">
    <source>
        <dbReference type="PROSITE" id="PS51034"/>
    </source>
</evidence>
<evidence type="ECO:0000256" key="11">
    <source>
        <dbReference type="ARBA" id="ARBA00023136"/>
    </source>
</evidence>
<keyword evidence="10" id="KW-1133">Transmembrane helix</keyword>
<comment type="subcellular location">
    <subcellularLocation>
        <location evidence="1">Secreted</location>
        <location evidence="1">Extracellular space</location>
        <location evidence="1">Extracellular matrix</location>
    </subcellularLocation>
    <subcellularLocation>
        <location evidence="14">Zona pellucida</location>
    </subcellularLocation>
    <subcellularLocation>
        <location evidence="14">Cell membrane</location>
        <topology evidence="14">Single-pass type I membrane protein</topology>
    </subcellularLocation>
</comment>
<name>A0A8C4X6T1_ERPCA</name>
<gene>
    <name evidence="16" type="primary">LOC114653907</name>
</gene>
<comment type="PTM">
    <text evidence="14">Proteolytically cleaved before the transmembrane segment to yield the secreted ectodomain incorporated in the zona pellucida.</text>
</comment>
<keyword evidence="11" id="KW-0472">Membrane</keyword>
<dbReference type="GO" id="GO:0035805">
    <property type="term" value="C:egg coat"/>
    <property type="evidence" value="ECO:0007669"/>
    <property type="project" value="UniProtKB-SubCell"/>
</dbReference>
<evidence type="ECO:0000256" key="2">
    <source>
        <dbReference type="ARBA" id="ARBA00006735"/>
    </source>
</evidence>
<dbReference type="PRINTS" id="PR00023">
    <property type="entry name" value="ZPELLUCIDA"/>
</dbReference>
<dbReference type="Pfam" id="PF23344">
    <property type="entry name" value="ZP-N"/>
    <property type="match status" value="1"/>
</dbReference>
<dbReference type="InterPro" id="IPR001507">
    <property type="entry name" value="ZP_dom"/>
</dbReference>
<dbReference type="PANTHER" id="PTHR11576">
    <property type="entry name" value="ZONA PELLUCIDA SPERM-BINDING PROTEIN 3"/>
    <property type="match status" value="1"/>
</dbReference>
<dbReference type="InterPro" id="IPR055356">
    <property type="entry name" value="ZP-N"/>
</dbReference>
<dbReference type="SMART" id="SM00241">
    <property type="entry name" value="ZP"/>
    <property type="match status" value="1"/>
</dbReference>
<evidence type="ECO:0000256" key="13">
    <source>
        <dbReference type="ARBA" id="ARBA00023180"/>
    </source>
</evidence>
<evidence type="ECO:0000256" key="5">
    <source>
        <dbReference type="ARBA" id="ARBA00022525"/>
    </source>
</evidence>
<dbReference type="GO" id="GO:0007339">
    <property type="term" value="P:binding of sperm to zona pellucida"/>
    <property type="evidence" value="ECO:0007669"/>
    <property type="project" value="UniProtKB-UniRule"/>
</dbReference>
<dbReference type="Gene3D" id="2.60.40.3210">
    <property type="entry name" value="Zona pellucida, ZP-N domain"/>
    <property type="match status" value="1"/>
</dbReference>
<keyword evidence="5 14" id="KW-0964">Secreted</keyword>
<dbReference type="GO" id="GO:0032190">
    <property type="term" value="F:acrosin binding"/>
    <property type="evidence" value="ECO:0007669"/>
    <property type="project" value="TreeGrafter"/>
</dbReference>
<keyword evidence="6 14" id="KW-0272">Extracellular matrix</keyword>
<dbReference type="InterPro" id="IPR055355">
    <property type="entry name" value="ZP-C"/>
</dbReference>
<evidence type="ECO:0000256" key="14">
    <source>
        <dbReference type="RuleBase" id="RU367066"/>
    </source>
</evidence>
<reference evidence="16" key="1">
    <citation type="submission" date="2021-06" db="EMBL/GenBank/DDBJ databases">
        <authorList>
            <consortium name="Wellcome Sanger Institute Data Sharing"/>
        </authorList>
    </citation>
    <scope>NUCLEOTIDE SEQUENCE [LARGE SCALE GENOMIC DNA]</scope>
</reference>
<reference evidence="16" key="2">
    <citation type="submission" date="2025-08" db="UniProtKB">
        <authorList>
            <consortium name="Ensembl"/>
        </authorList>
    </citation>
    <scope>IDENTIFICATION</scope>
</reference>
<evidence type="ECO:0000256" key="4">
    <source>
        <dbReference type="ARBA" id="ARBA00022475"/>
    </source>
</evidence>
<evidence type="ECO:0000256" key="7">
    <source>
        <dbReference type="ARBA" id="ARBA00022685"/>
    </source>
</evidence>
<keyword evidence="12 14" id="KW-1015">Disulfide bond</keyword>
<accession>A0A8C4X6T1</accession>
<comment type="similarity">
    <text evidence="2 14">Belongs to the ZP domain family. ZPC subfamily.</text>
</comment>
<keyword evidence="8" id="KW-0812">Transmembrane</keyword>
<dbReference type="GO" id="GO:2000344">
    <property type="term" value="P:positive regulation of acrosome reaction"/>
    <property type="evidence" value="ECO:0007669"/>
    <property type="project" value="UniProtKB-UniRule"/>
</dbReference>
<protein>
    <recommendedName>
        <fullName evidence="3 14">Zona pellucida sperm-binding protein 3</fullName>
    </recommendedName>
</protein>
<dbReference type="Pfam" id="PF00100">
    <property type="entry name" value="Zona_pellucida"/>
    <property type="match status" value="1"/>
</dbReference>
<dbReference type="InterPro" id="IPR048290">
    <property type="entry name" value="ZP_chr"/>
</dbReference>
<dbReference type="GO" id="GO:0035803">
    <property type="term" value="P:egg coat formation"/>
    <property type="evidence" value="ECO:0007669"/>
    <property type="project" value="UniProtKB-UniRule"/>
</dbReference>
<evidence type="ECO:0000256" key="8">
    <source>
        <dbReference type="ARBA" id="ARBA00022692"/>
    </source>
</evidence>
<keyword evidence="7 14" id="KW-0165">Cleavage on pair of basic residues</keyword>
<sequence>MKCFAMNAKVTYLTLLVCMIIALYIGDVSPSLWSGGTSAANEERKAVVGSLKDEFQQRGAPPRTVSAQCTETEVIVTINPDLLGIGKPVQASDLTIGGCGVTRQVATPAAFVIDAPLHGCGSTVKTLPDNIVYEFTLEYKPTAIPGLPIMRTNAAVIKIECHYARHHNVSSHALNPTWIPYTSTQDFLELLDFSLLVMNSDWSGPRPSYTFYFGDLINLQASMHNSSHVPLRLFVDSCVGTDASAQSYTFIGNNGCIIDDKVSGSGSQFVIPRISPSVLRFKLDVFKFYGTGNNSIFITCQLKATFASQNVDALNKACSFNPGLNQWQSVDGNDQVCSCCDTSCATSFPGRKSSHVSSSNLNSAKIPHEWVKAVVGPFFLKGGDVVNGTVSEETKIRSGTETLT</sequence>
<dbReference type="GO" id="GO:0035804">
    <property type="term" value="F:structural constituent of egg coat"/>
    <property type="evidence" value="ECO:0007669"/>
    <property type="project" value="UniProtKB-UniRule"/>
</dbReference>
<keyword evidence="13" id="KW-0325">Glycoprotein</keyword>
<dbReference type="GeneTree" id="ENSGT01030000234567"/>
<dbReference type="PROSITE" id="PS51034">
    <property type="entry name" value="ZP_2"/>
    <property type="match status" value="1"/>
</dbReference>
<dbReference type="AlphaFoldDB" id="A0A8C4X6T1"/>
<dbReference type="GO" id="GO:0005886">
    <property type="term" value="C:plasma membrane"/>
    <property type="evidence" value="ECO:0007669"/>
    <property type="project" value="UniProtKB-SubCell"/>
</dbReference>
<dbReference type="InterPro" id="IPR042235">
    <property type="entry name" value="ZP-C_dom"/>
</dbReference>
<reference evidence="16" key="3">
    <citation type="submission" date="2025-09" db="UniProtKB">
        <authorList>
            <consortium name="Ensembl"/>
        </authorList>
    </citation>
    <scope>IDENTIFICATION</scope>
</reference>
<feature type="domain" description="ZP" evidence="15">
    <location>
        <begin position="68"/>
        <end position="325"/>
    </location>
</feature>
<keyword evidence="17" id="KW-1185">Reference proteome</keyword>
<comment type="domain">
    <text evidence="14">The ZP domain is involved in the polymerization of the ZP proteins to form the zona pellucida.</text>
</comment>
<keyword evidence="4 14" id="KW-1003">Cell membrane</keyword>
<dbReference type="Proteomes" id="UP000694620">
    <property type="component" value="Chromosome 6"/>
</dbReference>
<evidence type="ECO:0000256" key="6">
    <source>
        <dbReference type="ARBA" id="ARBA00022530"/>
    </source>
</evidence>
<dbReference type="Gene3D" id="2.60.40.4100">
    <property type="entry name" value="Zona pellucida, ZP-C domain"/>
    <property type="match status" value="1"/>
</dbReference>
<evidence type="ECO:0000256" key="12">
    <source>
        <dbReference type="ARBA" id="ARBA00023157"/>
    </source>
</evidence>
<evidence type="ECO:0000256" key="9">
    <source>
        <dbReference type="ARBA" id="ARBA00022729"/>
    </source>
</evidence>
<evidence type="ECO:0000313" key="17">
    <source>
        <dbReference type="Proteomes" id="UP000694620"/>
    </source>
</evidence>
<evidence type="ECO:0000313" key="16">
    <source>
        <dbReference type="Ensembl" id="ENSECRP00000008958.1"/>
    </source>
</evidence>
<proteinExistence type="inferred from homology"/>
<dbReference type="FunFam" id="2.60.40.4100:FF:000002">
    <property type="entry name" value="Zona pellucida sperm-binding protein 3"/>
    <property type="match status" value="1"/>
</dbReference>
<dbReference type="Ensembl" id="ENSECRT00000009106.1">
    <property type="protein sequence ID" value="ENSECRP00000008958.1"/>
    <property type="gene ID" value="ENSECRG00000006013.1"/>
</dbReference>
<evidence type="ECO:0000256" key="1">
    <source>
        <dbReference type="ARBA" id="ARBA00004498"/>
    </source>
</evidence>
<evidence type="ECO:0000256" key="3">
    <source>
        <dbReference type="ARBA" id="ARBA00017980"/>
    </source>
</evidence>
<comment type="function">
    <text evidence="14">Component of the zona pellucida, an extracellular matrix surrounding oocytes which mediates sperm binding, induction of the acrosome reaction and prevents post-fertilization polyspermy. The zona pellucida is composed of 3 to 4 glycoproteins, ZP1, ZP2, ZP3, and ZP4. ZP3 is essential for sperm binding and zona matrix formation.</text>
</comment>
<keyword evidence="9 14" id="KW-0732">Signal</keyword>
<dbReference type="FunFam" id="2.60.40.3210:FF:000001">
    <property type="entry name" value="Zona pellucida sperm-binding protein 3"/>
    <property type="match status" value="1"/>
</dbReference>
<dbReference type="PANTHER" id="PTHR11576:SF2">
    <property type="entry name" value="ZONA PELLUCIDA SPERM-BINDING PROTEIN 3"/>
    <property type="match status" value="1"/>
</dbReference>
<organism evidence="16 17">
    <name type="scientific">Erpetoichthys calabaricus</name>
    <name type="common">Rope fish</name>
    <name type="synonym">Calamoichthys calabaricus</name>
    <dbReference type="NCBI Taxonomy" id="27687"/>
    <lineage>
        <taxon>Eukaryota</taxon>
        <taxon>Metazoa</taxon>
        <taxon>Chordata</taxon>
        <taxon>Craniata</taxon>
        <taxon>Vertebrata</taxon>
        <taxon>Euteleostomi</taxon>
        <taxon>Actinopterygii</taxon>
        <taxon>Polypteriformes</taxon>
        <taxon>Polypteridae</taxon>
        <taxon>Erpetoichthys</taxon>
    </lineage>
</organism>